<protein>
    <recommendedName>
        <fullName evidence="4 7">dTDP-glucose 4,6-dehydratase</fullName>
        <ecNumber evidence="4 7">4.2.1.46</ecNumber>
    </recommendedName>
</protein>
<evidence type="ECO:0000313" key="9">
    <source>
        <dbReference type="EMBL" id="SNB62945.1"/>
    </source>
</evidence>
<dbReference type="InterPro" id="IPR036291">
    <property type="entry name" value="NAD(P)-bd_dom_sf"/>
</dbReference>
<evidence type="ECO:0000256" key="2">
    <source>
        <dbReference type="ARBA" id="ARBA00001911"/>
    </source>
</evidence>
<sequence>MNILVTGGCGFIGNALVRLLVADGHLVGNVDKLTYAASPAALLDLDDHPRYRFWQTDISDRHALGRILEELRPEAIFHLAAESHVDRSIEGPRPFVETNVLGTYTLLETVRTHLSTLNELQQPKFRLIHISTDEVFGSIPEGEYAEETRRYDPSSPYAATKAAADHLVRAWSRTYGLPTIVCNCSNNYGPWQFPEKLMPLMIIKALKGQELPIFGDGLQVRDWIHVDDHVAALLAIMRQGEPGASYNISAKDECTNIALVSAICDRLDAIAGPLSSGLPRLELVRHVADRPGHDRRYGLSAERLRQDLGWQPTRRLKSSLDDIIDWYLEHETWWQPLMKRPDPISRKGAR</sequence>
<dbReference type="NCBIfam" id="TIGR01181">
    <property type="entry name" value="dTDP_gluc_dehyt"/>
    <property type="match status" value="1"/>
</dbReference>
<dbReference type="RefSeq" id="WP_088560451.1">
    <property type="nucleotide sequence ID" value="NZ_FYEH01000003.1"/>
</dbReference>
<dbReference type="Gene3D" id="3.40.50.720">
    <property type="entry name" value="NAD(P)-binding Rossmann-like Domain"/>
    <property type="match status" value="1"/>
</dbReference>
<dbReference type="EC" id="4.2.1.46" evidence="4 7"/>
<evidence type="ECO:0000259" key="8">
    <source>
        <dbReference type="Pfam" id="PF16363"/>
    </source>
</evidence>
<dbReference type="GO" id="GO:0008460">
    <property type="term" value="F:dTDP-glucose 4,6-dehydratase activity"/>
    <property type="evidence" value="ECO:0007669"/>
    <property type="project" value="UniProtKB-EC"/>
</dbReference>
<evidence type="ECO:0000256" key="6">
    <source>
        <dbReference type="ARBA" id="ARBA00023239"/>
    </source>
</evidence>
<reference evidence="9 10" key="1">
    <citation type="submission" date="2017-06" db="EMBL/GenBank/DDBJ databases">
        <authorList>
            <person name="Kim H.J."/>
            <person name="Triplett B.A."/>
        </authorList>
    </citation>
    <scope>NUCLEOTIDE SEQUENCE [LARGE SCALE GENOMIC DNA]</scope>
    <source>
        <strain evidence="9 10">B29T1</strain>
    </source>
</reference>
<dbReference type="Proteomes" id="UP000197065">
    <property type="component" value="Unassembled WGS sequence"/>
</dbReference>
<dbReference type="Gene3D" id="3.90.25.10">
    <property type="entry name" value="UDP-galactose 4-epimerase, domain 1"/>
    <property type="match status" value="1"/>
</dbReference>
<evidence type="ECO:0000256" key="4">
    <source>
        <dbReference type="ARBA" id="ARBA00011990"/>
    </source>
</evidence>
<evidence type="ECO:0000256" key="3">
    <source>
        <dbReference type="ARBA" id="ARBA00008178"/>
    </source>
</evidence>
<name>A0A212QTK5_9PROT</name>
<dbReference type="Pfam" id="PF16363">
    <property type="entry name" value="GDP_Man_Dehyd"/>
    <property type="match status" value="1"/>
</dbReference>
<feature type="domain" description="NAD(P)-binding" evidence="8">
    <location>
        <begin position="4"/>
        <end position="320"/>
    </location>
</feature>
<comment type="similarity">
    <text evidence="3 7">Belongs to the NAD(P)-dependent epimerase/dehydratase family. dTDP-glucose dehydratase subfamily.</text>
</comment>
<dbReference type="EMBL" id="FYEH01000003">
    <property type="protein sequence ID" value="SNB62945.1"/>
    <property type="molecule type" value="Genomic_DNA"/>
</dbReference>
<accession>A0A212QTK5</accession>
<evidence type="ECO:0000256" key="7">
    <source>
        <dbReference type="RuleBase" id="RU004473"/>
    </source>
</evidence>
<dbReference type="CDD" id="cd05246">
    <property type="entry name" value="dTDP_GD_SDR_e"/>
    <property type="match status" value="1"/>
</dbReference>
<evidence type="ECO:0000256" key="1">
    <source>
        <dbReference type="ARBA" id="ARBA00001539"/>
    </source>
</evidence>
<dbReference type="InterPro" id="IPR016040">
    <property type="entry name" value="NAD(P)-bd_dom"/>
</dbReference>
<dbReference type="SUPFAM" id="SSF51735">
    <property type="entry name" value="NAD(P)-binding Rossmann-fold domains"/>
    <property type="match status" value="1"/>
</dbReference>
<dbReference type="PANTHER" id="PTHR43000">
    <property type="entry name" value="DTDP-D-GLUCOSE 4,6-DEHYDRATASE-RELATED"/>
    <property type="match status" value="1"/>
</dbReference>
<dbReference type="GO" id="GO:0009225">
    <property type="term" value="P:nucleotide-sugar metabolic process"/>
    <property type="evidence" value="ECO:0007669"/>
    <property type="project" value="InterPro"/>
</dbReference>
<evidence type="ECO:0000256" key="5">
    <source>
        <dbReference type="ARBA" id="ARBA00023027"/>
    </source>
</evidence>
<comment type="cofactor">
    <cofactor evidence="2 7">
        <name>NAD(+)</name>
        <dbReference type="ChEBI" id="CHEBI:57540"/>
    </cofactor>
</comment>
<organism evidence="9 10">
    <name type="scientific">Arboricoccus pini</name>
    <dbReference type="NCBI Taxonomy" id="1963835"/>
    <lineage>
        <taxon>Bacteria</taxon>
        <taxon>Pseudomonadati</taxon>
        <taxon>Pseudomonadota</taxon>
        <taxon>Alphaproteobacteria</taxon>
        <taxon>Geminicoccales</taxon>
        <taxon>Geminicoccaceae</taxon>
        <taxon>Arboricoccus</taxon>
    </lineage>
</organism>
<keyword evidence="5" id="KW-0520">NAD</keyword>
<proteinExistence type="inferred from homology"/>
<evidence type="ECO:0000313" key="10">
    <source>
        <dbReference type="Proteomes" id="UP000197065"/>
    </source>
</evidence>
<gene>
    <name evidence="9" type="ORF">SAMN07250955_103217</name>
</gene>
<comment type="catalytic activity">
    <reaction evidence="1 7">
        <text>dTDP-alpha-D-glucose = dTDP-4-dehydro-6-deoxy-alpha-D-glucose + H2O</text>
        <dbReference type="Rhea" id="RHEA:17221"/>
        <dbReference type="ChEBI" id="CHEBI:15377"/>
        <dbReference type="ChEBI" id="CHEBI:57477"/>
        <dbReference type="ChEBI" id="CHEBI:57649"/>
        <dbReference type="EC" id="4.2.1.46"/>
    </reaction>
</comment>
<dbReference type="InterPro" id="IPR005888">
    <property type="entry name" value="dTDP_Gluc_deHydtase"/>
</dbReference>
<keyword evidence="10" id="KW-1185">Reference proteome</keyword>
<dbReference type="OrthoDB" id="9801785at2"/>
<keyword evidence="6 7" id="KW-0456">Lyase</keyword>
<dbReference type="AlphaFoldDB" id="A0A212QTK5"/>